<evidence type="ECO:0000256" key="1">
    <source>
        <dbReference type="SAM" id="MobiDB-lite"/>
    </source>
</evidence>
<protein>
    <submittedName>
        <fullName evidence="2">Uncharacterized protein</fullName>
    </submittedName>
</protein>
<feature type="compositionally biased region" description="Polar residues" evidence="1">
    <location>
        <begin position="66"/>
        <end position="75"/>
    </location>
</feature>
<keyword evidence="3" id="KW-1185">Reference proteome</keyword>
<reference evidence="2" key="1">
    <citation type="journal article" date="2022" name="bioRxiv">
        <title>Sequencing and chromosome-scale assembly of the giantPleurodeles waltlgenome.</title>
        <authorList>
            <person name="Brown T."/>
            <person name="Elewa A."/>
            <person name="Iarovenko S."/>
            <person name="Subramanian E."/>
            <person name="Araus A.J."/>
            <person name="Petzold A."/>
            <person name="Susuki M."/>
            <person name="Suzuki K.-i.T."/>
            <person name="Hayashi T."/>
            <person name="Toyoda A."/>
            <person name="Oliveira C."/>
            <person name="Osipova E."/>
            <person name="Leigh N.D."/>
            <person name="Simon A."/>
            <person name="Yun M.H."/>
        </authorList>
    </citation>
    <scope>NUCLEOTIDE SEQUENCE</scope>
    <source>
        <strain evidence="2">20211129_DDA</strain>
        <tissue evidence="2">Liver</tissue>
    </source>
</reference>
<name>A0AAV7M6Z2_PLEWA</name>
<evidence type="ECO:0000313" key="3">
    <source>
        <dbReference type="Proteomes" id="UP001066276"/>
    </source>
</evidence>
<sequence length="87" mass="9246">MKSVPQDMALEEQGAPRTGEEAALRPRLPRSGPGLRDRAAQRCRGTEWREPPGRAVRAVAGGLLSTPGQAGTASHCTPRVPDEQGPH</sequence>
<accession>A0AAV7M6Z2</accession>
<feature type="compositionally biased region" description="Basic and acidic residues" evidence="1">
    <location>
        <begin position="35"/>
        <end position="52"/>
    </location>
</feature>
<dbReference type="Proteomes" id="UP001066276">
    <property type="component" value="Chromosome 10"/>
</dbReference>
<organism evidence="2 3">
    <name type="scientific">Pleurodeles waltl</name>
    <name type="common">Iberian ribbed newt</name>
    <dbReference type="NCBI Taxonomy" id="8319"/>
    <lineage>
        <taxon>Eukaryota</taxon>
        <taxon>Metazoa</taxon>
        <taxon>Chordata</taxon>
        <taxon>Craniata</taxon>
        <taxon>Vertebrata</taxon>
        <taxon>Euteleostomi</taxon>
        <taxon>Amphibia</taxon>
        <taxon>Batrachia</taxon>
        <taxon>Caudata</taxon>
        <taxon>Salamandroidea</taxon>
        <taxon>Salamandridae</taxon>
        <taxon>Pleurodelinae</taxon>
        <taxon>Pleurodeles</taxon>
    </lineage>
</organism>
<dbReference type="AlphaFoldDB" id="A0AAV7M6Z2"/>
<dbReference type="EMBL" id="JANPWB010000014">
    <property type="protein sequence ID" value="KAJ1096883.1"/>
    <property type="molecule type" value="Genomic_DNA"/>
</dbReference>
<gene>
    <name evidence="2" type="ORF">NDU88_002014</name>
</gene>
<proteinExistence type="predicted"/>
<comment type="caution">
    <text evidence="2">The sequence shown here is derived from an EMBL/GenBank/DDBJ whole genome shotgun (WGS) entry which is preliminary data.</text>
</comment>
<feature type="compositionally biased region" description="Low complexity" evidence="1">
    <location>
        <begin position="25"/>
        <end position="34"/>
    </location>
</feature>
<feature type="region of interest" description="Disordered" evidence="1">
    <location>
        <begin position="1"/>
        <end position="87"/>
    </location>
</feature>
<evidence type="ECO:0000313" key="2">
    <source>
        <dbReference type="EMBL" id="KAJ1096883.1"/>
    </source>
</evidence>